<protein>
    <recommendedName>
        <fullName evidence="1">HNH nuclease domain-containing protein</fullName>
    </recommendedName>
</protein>
<dbReference type="InterPro" id="IPR052892">
    <property type="entry name" value="NA-targeting_endonuclease"/>
</dbReference>
<dbReference type="InterPro" id="IPR002711">
    <property type="entry name" value="HNH"/>
</dbReference>
<keyword evidence="3" id="KW-1185">Reference proteome</keyword>
<name>A0ABQ0ALG2_9RHOB</name>
<sequence length="184" mass="20012">MSDDFWSAEWPNLNSISISLEPLCGGLSPVEVGILYRLVWFCASKCVHTAYSESGGTMGFPDDEERILRIAGCTASEWSDARGAVISHFRLSGGVWRLRDESVVRLTKAAGRAAISLATQSAVHQRDGRMCVYCGCIEGPFHIDHLWPVSKGGSNDPSNLVVSCASCNLSKGGKSLREWMEGKK</sequence>
<dbReference type="Pfam" id="PF01844">
    <property type="entry name" value="HNH"/>
    <property type="match status" value="1"/>
</dbReference>
<evidence type="ECO:0000313" key="2">
    <source>
        <dbReference type="EMBL" id="GAA6196674.1"/>
    </source>
</evidence>
<evidence type="ECO:0000313" key="3">
    <source>
        <dbReference type="Proteomes" id="UP001441944"/>
    </source>
</evidence>
<dbReference type="PANTHER" id="PTHR33877:SF2">
    <property type="entry name" value="OS07G0170200 PROTEIN"/>
    <property type="match status" value="1"/>
</dbReference>
<dbReference type="Gene3D" id="1.10.30.50">
    <property type="match status" value="1"/>
</dbReference>
<dbReference type="CDD" id="cd00085">
    <property type="entry name" value="HNHc"/>
    <property type="match status" value="1"/>
</dbReference>
<dbReference type="EMBL" id="BAABWU010000007">
    <property type="protein sequence ID" value="GAA6196674.1"/>
    <property type="molecule type" value="Genomic_DNA"/>
</dbReference>
<dbReference type="PANTHER" id="PTHR33877">
    <property type="entry name" value="SLL1193 PROTEIN"/>
    <property type="match status" value="1"/>
</dbReference>
<dbReference type="RefSeq" id="WP_353399760.1">
    <property type="nucleotide sequence ID" value="NZ_BAABWU010000007.1"/>
</dbReference>
<accession>A0ABQ0ALG2</accession>
<organism evidence="2 3">
    <name type="scientific">Pseudophaeobacter arcticus</name>
    <dbReference type="NCBI Taxonomy" id="385492"/>
    <lineage>
        <taxon>Bacteria</taxon>
        <taxon>Pseudomonadati</taxon>
        <taxon>Pseudomonadota</taxon>
        <taxon>Alphaproteobacteria</taxon>
        <taxon>Rhodobacterales</taxon>
        <taxon>Paracoccaceae</taxon>
        <taxon>Pseudophaeobacter</taxon>
    </lineage>
</organism>
<comment type="caution">
    <text evidence="2">The sequence shown here is derived from an EMBL/GenBank/DDBJ whole genome shotgun (WGS) entry which is preliminary data.</text>
</comment>
<evidence type="ECO:0000259" key="1">
    <source>
        <dbReference type="SMART" id="SM00507"/>
    </source>
</evidence>
<reference evidence="2 3" key="1">
    <citation type="submission" date="2024-04" db="EMBL/GenBank/DDBJ databases">
        <title>Draft genome sequence of Pseudophaeobacter arcticus NBRC 116598.</title>
        <authorList>
            <person name="Miyakawa T."/>
            <person name="Kusuya Y."/>
            <person name="Miura T."/>
        </authorList>
    </citation>
    <scope>NUCLEOTIDE SEQUENCE [LARGE SCALE GENOMIC DNA]</scope>
    <source>
        <strain evidence="2 3">SU-CL00105</strain>
    </source>
</reference>
<dbReference type="Proteomes" id="UP001441944">
    <property type="component" value="Unassembled WGS sequence"/>
</dbReference>
<dbReference type="SMART" id="SM00507">
    <property type="entry name" value="HNHc"/>
    <property type="match status" value="1"/>
</dbReference>
<proteinExistence type="predicted"/>
<feature type="domain" description="HNH nuclease" evidence="1">
    <location>
        <begin position="118"/>
        <end position="169"/>
    </location>
</feature>
<gene>
    <name evidence="2" type="ORF">NBRC116598_21180</name>
</gene>
<dbReference type="InterPro" id="IPR003615">
    <property type="entry name" value="HNH_nuc"/>
</dbReference>